<dbReference type="AlphaFoldDB" id="A0AAV7KGN8"/>
<dbReference type="InterPro" id="IPR036900">
    <property type="entry name" value="A-D-PHexomutase_C_sf"/>
</dbReference>
<name>A0AAV7KGN8_9METZ</name>
<dbReference type="Gene3D" id="3.30.310.50">
    <property type="entry name" value="Alpha-D-phosphohexomutase, C-terminal domain"/>
    <property type="match status" value="1"/>
</dbReference>
<dbReference type="Proteomes" id="UP001165289">
    <property type="component" value="Unassembled WGS sequence"/>
</dbReference>
<feature type="domain" description="Alpha-D-phosphohexomutase C-terminal" evidence="15">
    <location>
        <begin position="511"/>
        <end position="544"/>
    </location>
</feature>
<keyword evidence="8 11" id="KW-0413">Isomerase</keyword>
<dbReference type="Pfam" id="PF21404">
    <property type="entry name" value="AMG1_III"/>
    <property type="match status" value="1"/>
</dbReference>
<comment type="similarity">
    <text evidence="3 11">Belongs to the phosphohexose mutase family.</text>
</comment>
<evidence type="ECO:0000256" key="4">
    <source>
        <dbReference type="ARBA" id="ARBA00012731"/>
    </source>
</evidence>
<evidence type="ECO:0000256" key="13">
    <source>
        <dbReference type="PIRSR" id="PIRSR016408-2"/>
    </source>
</evidence>
<evidence type="ECO:0000313" key="19">
    <source>
        <dbReference type="EMBL" id="KAI6660035.1"/>
    </source>
</evidence>
<dbReference type="SUPFAM" id="SSF55957">
    <property type="entry name" value="Phosphoglucomutase, C-terminal domain"/>
    <property type="match status" value="1"/>
</dbReference>
<evidence type="ECO:0000256" key="7">
    <source>
        <dbReference type="ARBA" id="ARBA00022842"/>
    </source>
</evidence>
<feature type="binding site" evidence="13">
    <location>
        <position position="528"/>
    </location>
    <ligand>
        <name>substrate</name>
    </ligand>
</feature>
<dbReference type="InterPro" id="IPR016657">
    <property type="entry name" value="PAGM"/>
</dbReference>
<feature type="binding site" evidence="13">
    <location>
        <begin position="519"/>
        <end position="523"/>
    </location>
    <ligand>
        <name>substrate</name>
    </ligand>
</feature>
<dbReference type="Pfam" id="PF21405">
    <property type="entry name" value="AMG1_II"/>
    <property type="match status" value="1"/>
</dbReference>
<protein>
    <recommendedName>
        <fullName evidence="4 11">Phosphoacetylglucosamine mutase</fullName>
        <shortName evidence="11">PAGM</shortName>
        <ecNumber evidence="4 11">5.4.2.3</ecNumber>
    </recommendedName>
    <alternativeName>
        <fullName evidence="10 11">Acetylglucosamine phosphomutase</fullName>
    </alternativeName>
    <alternativeName>
        <fullName evidence="9 11">N-acetylglucosamine-phosphate mutase</fullName>
    </alternativeName>
</protein>
<evidence type="ECO:0000259" key="18">
    <source>
        <dbReference type="Pfam" id="PF21405"/>
    </source>
</evidence>
<evidence type="ECO:0000256" key="2">
    <source>
        <dbReference type="ARBA" id="ARBA00004865"/>
    </source>
</evidence>
<keyword evidence="6 11" id="KW-0479">Metal-binding</keyword>
<feature type="binding site" evidence="14">
    <location>
        <position position="290"/>
    </location>
    <ligand>
        <name>Mg(2+)</name>
        <dbReference type="ChEBI" id="CHEBI:18420"/>
    </ligand>
</feature>
<evidence type="ECO:0000256" key="6">
    <source>
        <dbReference type="ARBA" id="ARBA00022723"/>
    </source>
</evidence>
<comment type="pathway">
    <text evidence="2 11">Nucleotide-sugar biosynthesis; UDP-N-acetyl-alpha-D-glucosamine biosynthesis; N-acetyl-alpha-D-glucosamine 1-phosphate from alpha-D-glucosamine 6-phosphate (route I): step 2/2.</text>
</comment>
<comment type="caution">
    <text evidence="19">The sequence shown here is derived from an EMBL/GenBank/DDBJ whole genome shotgun (WGS) entry which is preliminary data.</text>
</comment>
<evidence type="ECO:0000259" key="17">
    <source>
        <dbReference type="Pfam" id="PF21404"/>
    </source>
</evidence>
<feature type="domain" description="Phosphoacetylglucosamine mutase AMG1" evidence="18">
    <location>
        <begin position="190"/>
        <end position="292"/>
    </location>
</feature>
<dbReference type="EC" id="5.4.2.3" evidence="4 11"/>
<dbReference type="GO" id="GO:0046872">
    <property type="term" value="F:metal ion binding"/>
    <property type="evidence" value="ECO:0007669"/>
    <property type="project" value="UniProtKB-KW"/>
</dbReference>
<feature type="binding site" evidence="14">
    <location>
        <position position="288"/>
    </location>
    <ligand>
        <name>Mg(2+)</name>
        <dbReference type="ChEBI" id="CHEBI:18420"/>
    </ligand>
</feature>
<dbReference type="InterPro" id="IPR016055">
    <property type="entry name" value="A-D-PHexomutase_a/b/a-I/II/III"/>
</dbReference>
<feature type="domain" description="Alpha-D-phosphohexomutase alpha/beta/alpha" evidence="16">
    <location>
        <begin position="129"/>
        <end position="182"/>
    </location>
</feature>
<dbReference type="InterPro" id="IPR005843">
    <property type="entry name" value="A-D-PHexomutase_C"/>
</dbReference>
<gene>
    <name evidence="19" type="ORF">LOD99_14376</name>
</gene>
<keyword evidence="7 11" id="KW-0460">Magnesium</keyword>
<evidence type="ECO:0000256" key="5">
    <source>
        <dbReference type="ARBA" id="ARBA00022553"/>
    </source>
</evidence>
<dbReference type="InterPro" id="IPR005844">
    <property type="entry name" value="A-D-PHexomutase_a/b/a-I"/>
</dbReference>
<dbReference type="Pfam" id="PF02878">
    <property type="entry name" value="PGM_PMM_I"/>
    <property type="match status" value="2"/>
</dbReference>
<evidence type="ECO:0000256" key="3">
    <source>
        <dbReference type="ARBA" id="ARBA00010231"/>
    </source>
</evidence>
<comment type="catalytic activity">
    <reaction evidence="1 11">
        <text>N-acetyl-alpha-D-glucosamine 1-phosphate = N-acetyl-D-glucosamine 6-phosphate</text>
        <dbReference type="Rhea" id="RHEA:23804"/>
        <dbReference type="ChEBI" id="CHEBI:57513"/>
        <dbReference type="ChEBI" id="CHEBI:57776"/>
        <dbReference type="EC" id="5.4.2.3"/>
    </reaction>
</comment>
<keyword evidence="20" id="KW-1185">Reference proteome</keyword>
<feature type="domain" description="Alpha-D-phosphohexomutase alpha/beta/alpha" evidence="16">
    <location>
        <begin position="68"/>
        <end position="97"/>
    </location>
</feature>
<evidence type="ECO:0000256" key="1">
    <source>
        <dbReference type="ARBA" id="ARBA00000558"/>
    </source>
</evidence>
<dbReference type="InterPro" id="IPR049022">
    <property type="entry name" value="AMG1_III"/>
</dbReference>
<dbReference type="FunFam" id="3.30.310.50:FF:000003">
    <property type="entry name" value="Phosphoacetylglucosamine mutase"/>
    <property type="match status" value="1"/>
</dbReference>
<dbReference type="GO" id="GO:0005975">
    <property type="term" value="P:carbohydrate metabolic process"/>
    <property type="evidence" value="ECO:0007669"/>
    <property type="project" value="InterPro"/>
</dbReference>
<feature type="binding site" description="via phosphate group" evidence="14">
    <location>
        <position position="75"/>
    </location>
    <ligand>
        <name>Mg(2+)</name>
        <dbReference type="ChEBI" id="CHEBI:18420"/>
    </ligand>
</feature>
<dbReference type="InterPro" id="IPR049023">
    <property type="entry name" value="AMG1_II"/>
</dbReference>
<evidence type="ECO:0000256" key="9">
    <source>
        <dbReference type="ARBA" id="ARBA00031926"/>
    </source>
</evidence>
<evidence type="ECO:0000256" key="10">
    <source>
        <dbReference type="ARBA" id="ARBA00032065"/>
    </source>
</evidence>
<dbReference type="EMBL" id="JAKMXF010000044">
    <property type="protein sequence ID" value="KAI6660035.1"/>
    <property type="molecule type" value="Genomic_DNA"/>
</dbReference>
<reference evidence="19 20" key="1">
    <citation type="journal article" date="2023" name="BMC Biol.">
        <title>The compact genome of the sponge Oopsacas minuta (Hexactinellida) is lacking key metazoan core genes.</title>
        <authorList>
            <person name="Santini S."/>
            <person name="Schenkelaars Q."/>
            <person name="Jourda C."/>
            <person name="Duchesne M."/>
            <person name="Belahbib H."/>
            <person name="Rocher C."/>
            <person name="Selva M."/>
            <person name="Riesgo A."/>
            <person name="Vervoort M."/>
            <person name="Leys S.P."/>
            <person name="Kodjabachian L."/>
            <person name="Le Bivic A."/>
            <person name="Borchiellini C."/>
            <person name="Claverie J.M."/>
            <person name="Renard E."/>
        </authorList>
    </citation>
    <scope>NUCLEOTIDE SEQUENCE [LARGE SCALE GENOMIC DNA]</scope>
    <source>
        <strain evidence="19">SPO-2</strain>
    </source>
</reference>
<comment type="function">
    <text evidence="11">Catalyzes the conversion of GlcNAc-6-P into GlcNAc-1-P during the synthesis of uridine diphosphate/UDP-GlcNAc, a sugar nucleotide critical to multiple glycosylation pathways including protein N- and O-glycosylation.</text>
</comment>
<feature type="active site" description="Phosphoserine intermediate" evidence="12">
    <location>
        <position position="75"/>
    </location>
</feature>
<comment type="cofactor">
    <cofactor evidence="11 14">
        <name>Mg(2+)</name>
        <dbReference type="ChEBI" id="CHEBI:18420"/>
    </cofactor>
    <text evidence="11 14">Binds 1 Mg(2+) ion per subunit.</text>
</comment>
<dbReference type="PANTHER" id="PTHR45955">
    <property type="entry name" value="PHOSPHOACETYLGLUCOSAMINE MUTASE"/>
    <property type="match status" value="1"/>
</dbReference>
<evidence type="ECO:0000259" key="16">
    <source>
        <dbReference type="Pfam" id="PF02878"/>
    </source>
</evidence>
<dbReference type="PIRSF" id="PIRSF016408">
    <property type="entry name" value="PAGM"/>
    <property type="match status" value="1"/>
</dbReference>
<proteinExistence type="inferred from homology"/>
<dbReference type="Pfam" id="PF00408">
    <property type="entry name" value="PGM_PMM_IV"/>
    <property type="match status" value="1"/>
</dbReference>
<accession>A0AAV7KGN8</accession>
<dbReference type="GO" id="GO:0004610">
    <property type="term" value="F:phosphoacetylglucosamine mutase activity"/>
    <property type="evidence" value="ECO:0007669"/>
    <property type="project" value="UniProtKB-UniRule"/>
</dbReference>
<feature type="binding site" evidence="14">
    <location>
        <position position="286"/>
    </location>
    <ligand>
        <name>Mg(2+)</name>
        <dbReference type="ChEBI" id="CHEBI:18420"/>
    </ligand>
</feature>
<sequence>MASSEVEPAKTILLTSVANTIERFPLREGSFSYGTAGFRTLWERLPSVVNRMGILAALRSRAKGGQGVGAVVTASHNPIFDNGVKLVDPDGGMLSPAWEGYATRLANASQYDVLLTVSDIIEREHIDLSTVGKVFIARDTRPSGEILVDGLLEGAKAVGAHVEDLGVLTTPQLHYAVRYSNLNSKSSSLQGYMENIVTAFRKLVELNPKGSDVKIDPIKVDCANGVGAIHLKHLAEMLSPLAEYRIYNDGTEGVLNEGCGAEHVKSLQVYPIGLDAAPNEHCCSLDGDADRIMFFYNNGETSGHAEGDGFKLLDGDRMASLLAGFIHNFVLEAELDKELSMTVIQTAYANGNSTSYLTGQLKLQVMCTSTGVKYLHAKALEHDIGVYFEANGHGTVLFSDKALQLILAGVESNPDPDSSKKARSFHILLQLSDLLNQAVGDAFSDMLAVQIALLYRGWSYIDWINCYSDLPNRLAKVRVRDRSIVKTTDAERRCVSPPGLQDVIDRMVKEVSKGRAFVRPSGTEDIVRVYAEAETNKLVDELSNGVIAAVFEIAGGVDGKQTHKSSK</sequence>
<dbReference type="CDD" id="cd03086">
    <property type="entry name" value="PGM3"/>
    <property type="match status" value="1"/>
</dbReference>
<feature type="binding site" evidence="13">
    <location>
        <begin position="389"/>
        <end position="391"/>
    </location>
    <ligand>
        <name>substrate</name>
    </ligand>
</feature>
<evidence type="ECO:0000256" key="11">
    <source>
        <dbReference type="PIRNR" id="PIRNR016408"/>
    </source>
</evidence>
<dbReference type="Gene3D" id="3.40.120.10">
    <property type="entry name" value="Alpha-D-Glucose-1,6-Bisphosphate, subunit A, domain 3"/>
    <property type="match status" value="2"/>
</dbReference>
<feature type="domain" description="Phosphoacetylglucosamine mutase AMG1" evidence="17">
    <location>
        <begin position="314"/>
        <end position="458"/>
    </location>
</feature>
<dbReference type="SUPFAM" id="SSF53738">
    <property type="entry name" value="Phosphoglucomutase, first 3 domains"/>
    <property type="match status" value="3"/>
</dbReference>
<evidence type="ECO:0000259" key="15">
    <source>
        <dbReference type="Pfam" id="PF00408"/>
    </source>
</evidence>
<evidence type="ECO:0000313" key="20">
    <source>
        <dbReference type="Proteomes" id="UP001165289"/>
    </source>
</evidence>
<keyword evidence="5" id="KW-0597">Phosphoprotein</keyword>
<dbReference type="PANTHER" id="PTHR45955:SF1">
    <property type="entry name" value="PHOSPHOACETYLGLUCOSAMINE MUTASE"/>
    <property type="match status" value="1"/>
</dbReference>
<evidence type="ECO:0000256" key="12">
    <source>
        <dbReference type="PIRSR" id="PIRSR016408-1"/>
    </source>
</evidence>
<dbReference type="FunFam" id="3.40.120.10:FF:000013">
    <property type="entry name" value="Phosphoacetylglucosamine mutase"/>
    <property type="match status" value="1"/>
</dbReference>
<evidence type="ECO:0000256" key="8">
    <source>
        <dbReference type="ARBA" id="ARBA00023235"/>
    </source>
</evidence>
<dbReference type="GO" id="GO:0006048">
    <property type="term" value="P:UDP-N-acetylglucosamine biosynthetic process"/>
    <property type="evidence" value="ECO:0007669"/>
    <property type="project" value="UniProtKB-UniRule"/>
</dbReference>
<evidence type="ECO:0000256" key="14">
    <source>
        <dbReference type="PIRSR" id="PIRSR016408-3"/>
    </source>
</evidence>
<organism evidence="19 20">
    <name type="scientific">Oopsacas minuta</name>
    <dbReference type="NCBI Taxonomy" id="111878"/>
    <lineage>
        <taxon>Eukaryota</taxon>
        <taxon>Metazoa</taxon>
        <taxon>Porifera</taxon>
        <taxon>Hexactinellida</taxon>
        <taxon>Hexasterophora</taxon>
        <taxon>Lyssacinosida</taxon>
        <taxon>Leucopsacidae</taxon>
        <taxon>Oopsacas</taxon>
    </lineage>
</organism>